<comment type="caution">
    <text evidence="1">The sequence shown here is derived from an EMBL/GenBank/DDBJ whole genome shotgun (WGS) entry which is preliminary data.</text>
</comment>
<evidence type="ECO:0000313" key="1">
    <source>
        <dbReference type="EMBL" id="GCE02377.1"/>
    </source>
</evidence>
<organism evidence="1 2">
    <name type="scientific">Embleya hyalina</name>
    <dbReference type="NCBI Taxonomy" id="516124"/>
    <lineage>
        <taxon>Bacteria</taxon>
        <taxon>Bacillati</taxon>
        <taxon>Actinomycetota</taxon>
        <taxon>Actinomycetes</taxon>
        <taxon>Kitasatosporales</taxon>
        <taxon>Streptomycetaceae</taxon>
        <taxon>Embleya</taxon>
    </lineage>
</organism>
<evidence type="ECO:0000313" key="2">
    <source>
        <dbReference type="Proteomes" id="UP000286931"/>
    </source>
</evidence>
<keyword evidence="2" id="KW-1185">Reference proteome</keyword>
<sequence length="152" mass="16468">MHNIRSDPLTTKTVRPTPGAWIRDGLSGLCGVCESSTAQTVFARTLAGTSFTARADDVRVLSPEAATDAVYTPPVKPTTNPTKGVRMSSLPLVREGDIVEHAHEDRRGEFPAGRVTLTGVGMVTVEPLNGTPKWTVDRYDVRHIDEAARRSD</sequence>
<protein>
    <submittedName>
        <fullName evidence="1">Uncharacterized protein</fullName>
    </submittedName>
</protein>
<dbReference type="EMBL" id="BIFH01000063">
    <property type="protein sequence ID" value="GCE02377.1"/>
    <property type="molecule type" value="Genomic_DNA"/>
</dbReference>
<reference evidence="1 2" key="1">
    <citation type="submission" date="2018-12" db="EMBL/GenBank/DDBJ databases">
        <title>Draft genome sequence of Embleya hyalina NBRC 13850T.</title>
        <authorList>
            <person name="Komaki H."/>
            <person name="Hosoyama A."/>
            <person name="Kimura A."/>
            <person name="Ichikawa N."/>
            <person name="Tamura T."/>
        </authorList>
    </citation>
    <scope>NUCLEOTIDE SEQUENCE [LARGE SCALE GENOMIC DNA]</scope>
    <source>
        <strain evidence="1 2">NBRC 13850</strain>
    </source>
</reference>
<dbReference type="Proteomes" id="UP000286931">
    <property type="component" value="Unassembled WGS sequence"/>
</dbReference>
<dbReference type="AlphaFoldDB" id="A0A401Z6A6"/>
<accession>A0A401Z6A6</accession>
<name>A0A401Z6A6_9ACTN</name>
<gene>
    <name evidence="1" type="ORF">EHYA_10154</name>
</gene>
<proteinExistence type="predicted"/>